<gene>
    <name evidence="1" type="ORF">Cflav_PD0838</name>
</gene>
<accession>B9XQG3</accession>
<dbReference type="Proteomes" id="UP000003688">
    <property type="component" value="Unassembled WGS sequence"/>
</dbReference>
<keyword evidence="2" id="KW-1185">Reference proteome</keyword>
<comment type="caution">
    <text evidence="1">The sequence shown here is derived from an EMBL/GenBank/DDBJ whole genome shotgun (WGS) entry which is preliminary data.</text>
</comment>
<dbReference type="RefSeq" id="WP_007418049.1">
    <property type="nucleotide sequence ID" value="NZ_ABOX02000054.1"/>
</dbReference>
<sequence>MPLGFLRWELRYLYAHKSPAGNLRYFVYLKGGVEVDRQEHVLLCYKTALYCDISMTFTKAREEFAVRYYEWGTLEFKREMADSFPILRSFKSGRFWKLHRFMQQLGKYDQIIMASARLKHNNPEAIAALGEHITPKEEALLTQFREFCLDFPTRQTEEAEIRARVEAAGRTRFASKAKIRRAILKQFRGAFETECFDLAIVGIDPELDFKMKRNGWIVTTHFDFEVRGRQFDYGHAICSEASIPPHGMPAVILGFPSLTGWLGLRGDTGWEHLIDEDIQPVCDFIIQHCRIFFDVLPKLLKGLDFESLTPD</sequence>
<evidence type="ECO:0000313" key="2">
    <source>
        <dbReference type="Proteomes" id="UP000003688"/>
    </source>
</evidence>
<dbReference type="STRING" id="320771.Cflav_PD0838"/>
<dbReference type="AlphaFoldDB" id="B9XQG3"/>
<name>B9XQG3_PEDPL</name>
<proteinExistence type="predicted"/>
<reference evidence="1 2" key="1">
    <citation type="journal article" date="2011" name="J. Bacteriol.">
        <title>Genome sequence of 'Pedosphaera parvula' Ellin514, an aerobic Verrucomicrobial isolate from pasture soil.</title>
        <authorList>
            <person name="Kant R."/>
            <person name="van Passel M.W."/>
            <person name="Sangwan P."/>
            <person name="Palva A."/>
            <person name="Lucas S."/>
            <person name="Copeland A."/>
            <person name="Lapidus A."/>
            <person name="Glavina Del Rio T."/>
            <person name="Dalin E."/>
            <person name="Tice H."/>
            <person name="Bruce D."/>
            <person name="Goodwin L."/>
            <person name="Pitluck S."/>
            <person name="Chertkov O."/>
            <person name="Larimer F.W."/>
            <person name="Land M.L."/>
            <person name="Hauser L."/>
            <person name="Brettin T.S."/>
            <person name="Detter J.C."/>
            <person name="Han S."/>
            <person name="de Vos W.M."/>
            <person name="Janssen P.H."/>
            <person name="Smidt H."/>
        </authorList>
    </citation>
    <scope>NUCLEOTIDE SEQUENCE [LARGE SCALE GENOMIC DNA]</scope>
    <source>
        <strain evidence="1 2">Ellin514</strain>
    </source>
</reference>
<evidence type="ECO:0000313" key="1">
    <source>
        <dbReference type="EMBL" id="EEF57888.1"/>
    </source>
</evidence>
<dbReference type="EMBL" id="ABOX02000054">
    <property type="protein sequence ID" value="EEF57888.1"/>
    <property type="molecule type" value="Genomic_DNA"/>
</dbReference>
<organism evidence="1 2">
    <name type="scientific">Pedosphaera parvula (strain Ellin514)</name>
    <dbReference type="NCBI Taxonomy" id="320771"/>
    <lineage>
        <taxon>Bacteria</taxon>
        <taxon>Pseudomonadati</taxon>
        <taxon>Verrucomicrobiota</taxon>
        <taxon>Pedosphaerae</taxon>
        <taxon>Pedosphaerales</taxon>
        <taxon>Pedosphaeraceae</taxon>
        <taxon>Pedosphaera</taxon>
    </lineage>
</organism>
<protein>
    <submittedName>
        <fullName evidence="1">Uncharacterized protein</fullName>
    </submittedName>
</protein>